<keyword evidence="2" id="KW-0813">Transport</keyword>
<feature type="transmembrane region" description="Helical" evidence="7">
    <location>
        <begin position="181"/>
        <end position="201"/>
    </location>
</feature>
<feature type="transmembrane region" description="Helical" evidence="7">
    <location>
        <begin position="398"/>
        <end position="420"/>
    </location>
</feature>
<protein>
    <submittedName>
        <fullName evidence="9">Efflux transporter</fullName>
    </submittedName>
</protein>
<feature type="transmembrane region" description="Helical" evidence="7">
    <location>
        <begin position="117"/>
        <end position="139"/>
    </location>
</feature>
<dbReference type="GO" id="GO:0016020">
    <property type="term" value="C:membrane"/>
    <property type="evidence" value="ECO:0007669"/>
    <property type="project" value="UniProtKB-SubCell"/>
</dbReference>
<comment type="caution">
    <text evidence="9">The sequence shown here is derived from an EMBL/GenBank/DDBJ whole genome shotgun (WGS) entry which is preliminary data.</text>
</comment>
<keyword evidence="5 7" id="KW-0472">Membrane</keyword>
<sequence length="512" mass="55308">MTSIGLGPAYAISVPYVGKDLHIQKENLQWILNAYSISSACFLLLCGRLADLYGRKRVWLIGYLILVVFGIGSGFAQSEKALDTLRGIQGIGSAAVIPASLGILAKAFPPGQSRSIAFATFSAGAPIGAIFATVLGSVLTQVTKATWRTPIFLLSGVALASMVLGFFVFEEDEPSTEEDTRVDWIGAALITAGLVLIVFVLSDSPTARKGWRNPHIIALFVVGVLLVFLFVAWQYYLERRLENPDLPRTRWTAPPLMKPSMWTRAHGRFAVMQTIACVNWAAFTIWIVWVELYYQTYLNLSPIHTMLRLLPMFASGIVANILIALTIGRFDVMYIVAAGTLLTGCADVLFAVIDPSAPYWAFGFPAACLIVLGADFTFASGTLFIAQVSLPHEQSVAGALFQAMTQIGSAIGVSVSTIVFNSVLRTQSRRLGVVADAQGDNVPLPAQLKAYKAAMWTGFAFGILCTLLCVFLRGAGVVGHVPDSPAHPNPEEGVPVDEKRQESADQKHHATP</sequence>
<keyword evidence="3 7" id="KW-0812">Transmembrane</keyword>
<evidence type="ECO:0000256" key="2">
    <source>
        <dbReference type="ARBA" id="ARBA00022448"/>
    </source>
</evidence>
<feature type="compositionally biased region" description="Basic and acidic residues" evidence="6">
    <location>
        <begin position="496"/>
        <end position="512"/>
    </location>
</feature>
<feature type="transmembrane region" description="Helical" evidence="7">
    <location>
        <begin position="216"/>
        <end position="237"/>
    </location>
</feature>
<dbReference type="EMBL" id="JAKELL010000002">
    <property type="protein sequence ID" value="KAH9000086.1"/>
    <property type="molecule type" value="Genomic_DNA"/>
</dbReference>
<feature type="region of interest" description="Disordered" evidence="6">
    <location>
        <begin position="481"/>
        <end position="512"/>
    </location>
</feature>
<feature type="transmembrane region" description="Helical" evidence="7">
    <location>
        <begin position="28"/>
        <end position="46"/>
    </location>
</feature>
<evidence type="ECO:0000259" key="8">
    <source>
        <dbReference type="PROSITE" id="PS50850"/>
    </source>
</evidence>
<feature type="transmembrane region" description="Helical" evidence="7">
    <location>
        <begin position="58"/>
        <end position="76"/>
    </location>
</feature>
<evidence type="ECO:0000256" key="4">
    <source>
        <dbReference type="ARBA" id="ARBA00022989"/>
    </source>
</evidence>
<dbReference type="PANTHER" id="PTHR42718">
    <property type="entry name" value="MAJOR FACILITATOR SUPERFAMILY MULTIDRUG TRANSPORTER MFSC"/>
    <property type="match status" value="1"/>
</dbReference>
<feature type="transmembrane region" description="Helical" evidence="7">
    <location>
        <begin position="359"/>
        <end position="386"/>
    </location>
</feature>
<name>A0AAD4LTH1_9AGAM</name>
<reference evidence="9" key="1">
    <citation type="submission" date="2022-01" db="EMBL/GenBank/DDBJ databases">
        <title>Comparative genomics reveals a dynamic genome evolution in the ectomycorrhizal milk-cap (Lactarius) mushrooms.</title>
        <authorList>
            <consortium name="DOE Joint Genome Institute"/>
            <person name="Lebreton A."/>
            <person name="Tang N."/>
            <person name="Kuo A."/>
            <person name="LaButti K."/>
            <person name="Drula E."/>
            <person name="Barry K."/>
            <person name="Clum A."/>
            <person name="Lipzen A."/>
            <person name="Mousain D."/>
            <person name="Ng V."/>
            <person name="Wang R."/>
            <person name="Wang X."/>
            <person name="Dai Y."/>
            <person name="Henrissat B."/>
            <person name="Grigoriev I.V."/>
            <person name="Guerin-Laguette A."/>
            <person name="Yu F."/>
            <person name="Martin F.M."/>
        </authorList>
    </citation>
    <scope>NUCLEOTIDE SEQUENCE</scope>
    <source>
        <strain evidence="9">QP</strain>
    </source>
</reference>
<dbReference type="Gene3D" id="1.20.1720.10">
    <property type="entry name" value="Multidrug resistance protein D"/>
    <property type="match status" value="1"/>
</dbReference>
<dbReference type="PANTHER" id="PTHR42718:SF9">
    <property type="entry name" value="MAJOR FACILITATOR SUPERFAMILY MULTIDRUG TRANSPORTER MFSC"/>
    <property type="match status" value="1"/>
</dbReference>
<evidence type="ECO:0000256" key="6">
    <source>
        <dbReference type="SAM" id="MobiDB-lite"/>
    </source>
</evidence>
<evidence type="ECO:0000256" key="5">
    <source>
        <dbReference type="ARBA" id="ARBA00023136"/>
    </source>
</evidence>
<dbReference type="Gene3D" id="1.20.1250.20">
    <property type="entry name" value="MFS general substrate transporter like domains"/>
    <property type="match status" value="1"/>
</dbReference>
<dbReference type="PROSITE" id="PS50850">
    <property type="entry name" value="MFS"/>
    <property type="match status" value="1"/>
</dbReference>
<evidence type="ECO:0000256" key="1">
    <source>
        <dbReference type="ARBA" id="ARBA00004141"/>
    </source>
</evidence>
<dbReference type="SUPFAM" id="SSF103473">
    <property type="entry name" value="MFS general substrate transporter"/>
    <property type="match status" value="1"/>
</dbReference>
<evidence type="ECO:0000256" key="7">
    <source>
        <dbReference type="SAM" id="Phobius"/>
    </source>
</evidence>
<evidence type="ECO:0000313" key="10">
    <source>
        <dbReference type="Proteomes" id="UP001201163"/>
    </source>
</evidence>
<gene>
    <name evidence="9" type="ORF">EDB92DRAFT_1932213</name>
</gene>
<organism evidence="9 10">
    <name type="scientific">Lactarius akahatsu</name>
    <dbReference type="NCBI Taxonomy" id="416441"/>
    <lineage>
        <taxon>Eukaryota</taxon>
        <taxon>Fungi</taxon>
        <taxon>Dikarya</taxon>
        <taxon>Basidiomycota</taxon>
        <taxon>Agaricomycotina</taxon>
        <taxon>Agaricomycetes</taxon>
        <taxon>Russulales</taxon>
        <taxon>Russulaceae</taxon>
        <taxon>Lactarius</taxon>
    </lineage>
</organism>
<dbReference type="GO" id="GO:0022857">
    <property type="term" value="F:transmembrane transporter activity"/>
    <property type="evidence" value="ECO:0007669"/>
    <property type="project" value="InterPro"/>
</dbReference>
<feature type="transmembrane region" description="Helical" evidence="7">
    <location>
        <begin position="309"/>
        <end position="327"/>
    </location>
</feature>
<feature type="domain" description="Major facilitator superfamily (MFS) profile" evidence="8">
    <location>
        <begin position="1"/>
        <end position="477"/>
    </location>
</feature>
<dbReference type="Pfam" id="PF07690">
    <property type="entry name" value="MFS_1"/>
    <property type="match status" value="1"/>
</dbReference>
<dbReference type="AlphaFoldDB" id="A0AAD4LTH1"/>
<feature type="transmembrane region" description="Helical" evidence="7">
    <location>
        <begin position="334"/>
        <end position="353"/>
    </location>
</feature>
<keyword evidence="4 7" id="KW-1133">Transmembrane helix</keyword>
<comment type="subcellular location">
    <subcellularLocation>
        <location evidence="1">Membrane</location>
        <topology evidence="1">Multi-pass membrane protein</topology>
    </subcellularLocation>
</comment>
<evidence type="ECO:0000256" key="3">
    <source>
        <dbReference type="ARBA" id="ARBA00022692"/>
    </source>
</evidence>
<dbReference type="Proteomes" id="UP001201163">
    <property type="component" value="Unassembled WGS sequence"/>
</dbReference>
<proteinExistence type="predicted"/>
<evidence type="ECO:0000313" key="9">
    <source>
        <dbReference type="EMBL" id="KAH9000086.1"/>
    </source>
</evidence>
<accession>A0AAD4LTH1</accession>
<keyword evidence="10" id="KW-1185">Reference proteome</keyword>
<feature type="transmembrane region" description="Helical" evidence="7">
    <location>
        <begin position="453"/>
        <end position="472"/>
    </location>
</feature>
<feature type="transmembrane region" description="Helical" evidence="7">
    <location>
        <begin position="151"/>
        <end position="169"/>
    </location>
</feature>
<dbReference type="InterPro" id="IPR020846">
    <property type="entry name" value="MFS_dom"/>
</dbReference>
<dbReference type="InterPro" id="IPR036259">
    <property type="entry name" value="MFS_trans_sf"/>
</dbReference>
<dbReference type="InterPro" id="IPR011701">
    <property type="entry name" value="MFS"/>
</dbReference>
<feature type="transmembrane region" description="Helical" evidence="7">
    <location>
        <begin position="269"/>
        <end position="289"/>
    </location>
</feature>